<keyword evidence="1 3" id="KW-0813">Transport</keyword>
<evidence type="ECO:0000313" key="8">
    <source>
        <dbReference type="Proteomes" id="UP000076021"/>
    </source>
</evidence>
<sequence length="319" mass="35875">MKKFYIIFLVTAIALFTAACGTTKNEQDTANKKTLNIYTTVYPLQYFAKRIGGSHVNVSSIYPPGSNEHTFEPTQRDMMNLADADYFFYVGLGLEGFVEKSKKSLQNEQVQMVETAAQVSKDKLAVSTGKEEDEHEGNHEDGHEHGQYDPHVWLSPVISQDLAKSIKNALVKAQPKNKAEFETNYESLVKDLNKLNNDYKTMANNAKHKTFFVSHAAFGYIAGTYGLNQVAIAGLNSQDEPSQKTLAHIVDQAKEDNVRYILFEQNVSSNLAKVIQNDIGAQPLTLHNLSVLTKEDIQHKEDYFTLMQRNIDTFKKALN</sequence>
<dbReference type="AlphaFoldDB" id="A0A143HDW7"/>
<gene>
    <name evidence="7" type="ORF">ATY39_09535</name>
</gene>
<dbReference type="PANTHER" id="PTHR42953">
    <property type="entry name" value="HIGH-AFFINITY ZINC UPTAKE SYSTEM PROTEIN ZNUA-RELATED"/>
    <property type="match status" value="1"/>
</dbReference>
<reference evidence="7 8" key="1">
    <citation type="journal article" date="2016" name="Genome Announc.">
        <title>Whole-Genome Sequence of Rummeliibacillus stabekisii Strain PP9 Isolated from Antarctic Soil.</title>
        <authorList>
            <person name="da Mota F.F."/>
            <person name="Vollu R.E."/>
            <person name="Jurelevicius D."/>
            <person name="Seldin L."/>
        </authorList>
    </citation>
    <scope>NUCLEOTIDE SEQUENCE [LARGE SCALE GENOMIC DNA]</scope>
    <source>
        <strain evidence="7 8">PP9</strain>
    </source>
</reference>
<dbReference type="InterPro" id="IPR006129">
    <property type="entry name" value="AdhesinB"/>
</dbReference>
<evidence type="ECO:0000256" key="1">
    <source>
        <dbReference type="ARBA" id="ARBA00022448"/>
    </source>
</evidence>
<dbReference type="GO" id="GO:0030001">
    <property type="term" value="P:metal ion transport"/>
    <property type="evidence" value="ECO:0007669"/>
    <property type="project" value="InterPro"/>
</dbReference>
<keyword evidence="4" id="KW-0175">Coiled coil</keyword>
<protein>
    <submittedName>
        <fullName evidence="7">Adhesin</fullName>
    </submittedName>
</protein>
<dbReference type="GO" id="GO:0007155">
    <property type="term" value="P:cell adhesion"/>
    <property type="evidence" value="ECO:0007669"/>
    <property type="project" value="InterPro"/>
</dbReference>
<dbReference type="Pfam" id="PF01297">
    <property type="entry name" value="ZnuA"/>
    <property type="match status" value="1"/>
</dbReference>
<evidence type="ECO:0000256" key="6">
    <source>
        <dbReference type="SAM" id="SignalP"/>
    </source>
</evidence>
<evidence type="ECO:0000256" key="2">
    <source>
        <dbReference type="ARBA" id="ARBA00022729"/>
    </source>
</evidence>
<dbReference type="SUPFAM" id="SSF53807">
    <property type="entry name" value="Helical backbone' metal receptor"/>
    <property type="match status" value="1"/>
</dbReference>
<dbReference type="STRING" id="241244.ATY39_09535"/>
<feature type="chain" id="PRO_5038507800" evidence="6">
    <location>
        <begin position="22"/>
        <end position="319"/>
    </location>
</feature>
<dbReference type="PROSITE" id="PS51257">
    <property type="entry name" value="PROKAR_LIPOPROTEIN"/>
    <property type="match status" value="1"/>
</dbReference>
<dbReference type="InterPro" id="IPR006128">
    <property type="entry name" value="Lipoprotein_PsaA-like"/>
</dbReference>
<dbReference type="InterPro" id="IPR006127">
    <property type="entry name" value="ZnuA-like"/>
</dbReference>
<evidence type="ECO:0000313" key="7">
    <source>
        <dbReference type="EMBL" id="AMW99680.1"/>
    </source>
</evidence>
<feature type="compositionally biased region" description="Basic and acidic residues" evidence="5">
    <location>
        <begin position="122"/>
        <end position="148"/>
    </location>
</feature>
<dbReference type="InterPro" id="IPR050492">
    <property type="entry name" value="Bact_metal-bind_prot9"/>
</dbReference>
<keyword evidence="2 6" id="KW-0732">Signal</keyword>
<dbReference type="GO" id="GO:0046872">
    <property type="term" value="F:metal ion binding"/>
    <property type="evidence" value="ECO:0007669"/>
    <property type="project" value="InterPro"/>
</dbReference>
<evidence type="ECO:0000256" key="4">
    <source>
        <dbReference type="SAM" id="Coils"/>
    </source>
</evidence>
<organism evidence="7 8">
    <name type="scientific">Rummeliibacillus stabekisii</name>
    <dbReference type="NCBI Taxonomy" id="241244"/>
    <lineage>
        <taxon>Bacteria</taxon>
        <taxon>Bacillati</taxon>
        <taxon>Bacillota</taxon>
        <taxon>Bacilli</taxon>
        <taxon>Bacillales</taxon>
        <taxon>Caryophanaceae</taxon>
        <taxon>Rummeliibacillus</taxon>
    </lineage>
</organism>
<reference evidence="8" key="2">
    <citation type="submission" date="2016-03" db="EMBL/GenBank/DDBJ databases">
        <authorList>
            <person name="Ploux O."/>
        </authorList>
    </citation>
    <scope>NUCLEOTIDE SEQUENCE [LARGE SCALE GENOMIC DNA]</scope>
    <source>
        <strain evidence="8">PP9</strain>
    </source>
</reference>
<dbReference type="EMBL" id="CP014806">
    <property type="protein sequence ID" value="AMW99680.1"/>
    <property type="molecule type" value="Genomic_DNA"/>
</dbReference>
<dbReference type="PRINTS" id="PR00691">
    <property type="entry name" value="ADHESINB"/>
</dbReference>
<feature type="signal peptide" evidence="6">
    <location>
        <begin position="1"/>
        <end position="21"/>
    </location>
</feature>
<keyword evidence="8" id="KW-1185">Reference proteome</keyword>
<name>A0A143HDW7_9BACL</name>
<evidence type="ECO:0000256" key="5">
    <source>
        <dbReference type="SAM" id="MobiDB-lite"/>
    </source>
</evidence>
<feature type="region of interest" description="Disordered" evidence="5">
    <location>
        <begin position="122"/>
        <end position="149"/>
    </location>
</feature>
<evidence type="ECO:0000256" key="3">
    <source>
        <dbReference type="RuleBase" id="RU003512"/>
    </source>
</evidence>
<comment type="similarity">
    <text evidence="3">Belongs to the bacterial solute-binding protein 9 family.</text>
</comment>
<dbReference type="PRINTS" id="PR00690">
    <property type="entry name" value="ADHESNFAMILY"/>
</dbReference>
<dbReference type="Proteomes" id="UP000076021">
    <property type="component" value="Chromosome"/>
</dbReference>
<proteinExistence type="inferred from homology"/>
<dbReference type="Gene3D" id="3.40.50.1980">
    <property type="entry name" value="Nitrogenase molybdenum iron protein domain"/>
    <property type="match status" value="2"/>
</dbReference>
<dbReference type="OrthoDB" id="9810636at2"/>
<accession>A0A143HDW7</accession>
<dbReference type="RefSeq" id="WP_066789122.1">
    <property type="nucleotide sequence ID" value="NZ_CP014806.1"/>
</dbReference>
<dbReference type="PANTHER" id="PTHR42953:SF8">
    <property type="entry name" value="ZINT DOMAIN-CONTAINING PROTEIN"/>
    <property type="match status" value="1"/>
</dbReference>
<feature type="coiled-coil region" evidence="4">
    <location>
        <begin position="178"/>
        <end position="209"/>
    </location>
</feature>
<dbReference type="KEGG" id="rst:ATY39_09535"/>